<keyword evidence="3" id="KW-1185">Reference proteome</keyword>
<protein>
    <submittedName>
        <fullName evidence="2">Methyltransferase domain-containing protein</fullName>
    </submittedName>
</protein>
<dbReference type="InterPro" id="IPR041698">
    <property type="entry name" value="Methyltransf_25"/>
</dbReference>
<proteinExistence type="predicted"/>
<comment type="caution">
    <text evidence="2">The sequence shown here is derived from an EMBL/GenBank/DDBJ whole genome shotgun (WGS) entry which is preliminary data.</text>
</comment>
<dbReference type="Proteomes" id="UP001157914">
    <property type="component" value="Unassembled WGS sequence"/>
</dbReference>
<keyword evidence="2" id="KW-0808">Transferase</keyword>
<sequence>MSGFSSDWLALREPLDLAARNSTVEHGFFDCLPKSDVRILDLASGAGSTMAALSRALPGTIEWVLSDYDPALLQRSRERCSEFPNAKVETLQLDLNAGLQTLPWGKVDAVTTSAFLDLVSVEFVDRLVEIVMACGVPFLASLTYDGRVQFSPEHPADPAVHEAHDQHQITDKGFGAALGPGAADYAIAAFKAAGANVVSGRSDWRAGPDDVDFLLMLLDGWRSLAESCGGAENEIADWWADRHQRILSGTLELCVGHLDFVVLPKR</sequence>
<dbReference type="EMBL" id="FXTT01000006">
    <property type="protein sequence ID" value="SMP34972.1"/>
    <property type="molecule type" value="Genomic_DNA"/>
</dbReference>
<gene>
    <name evidence="2" type="ORF">SAMN06265374_3926</name>
</gene>
<evidence type="ECO:0000259" key="1">
    <source>
        <dbReference type="Pfam" id="PF13649"/>
    </source>
</evidence>
<dbReference type="SUPFAM" id="SSF53335">
    <property type="entry name" value="S-adenosyl-L-methionine-dependent methyltransferases"/>
    <property type="match status" value="1"/>
</dbReference>
<name>A0ABY1PIM9_9HYPH</name>
<keyword evidence="2" id="KW-0489">Methyltransferase</keyword>
<dbReference type="RefSeq" id="WP_155190750.1">
    <property type="nucleotide sequence ID" value="NZ_BAAAEA010000002.1"/>
</dbReference>
<evidence type="ECO:0000313" key="3">
    <source>
        <dbReference type="Proteomes" id="UP001157914"/>
    </source>
</evidence>
<organism evidence="2 3">
    <name type="scientific">Roseibium denhamense</name>
    <dbReference type="NCBI Taxonomy" id="76305"/>
    <lineage>
        <taxon>Bacteria</taxon>
        <taxon>Pseudomonadati</taxon>
        <taxon>Pseudomonadota</taxon>
        <taxon>Alphaproteobacteria</taxon>
        <taxon>Hyphomicrobiales</taxon>
        <taxon>Stappiaceae</taxon>
        <taxon>Roseibium</taxon>
    </lineage>
</organism>
<dbReference type="Gene3D" id="3.40.50.150">
    <property type="entry name" value="Vaccinia Virus protein VP39"/>
    <property type="match status" value="1"/>
</dbReference>
<accession>A0ABY1PIM9</accession>
<reference evidence="2 3" key="1">
    <citation type="submission" date="2017-05" db="EMBL/GenBank/DDBJ databases">
        <authorList>
            <person name="Varghese N."/>
            <person name="Submissions S."/>
        </authorList>
    </citation>
    <scope>NUCLEOTIDE SEQUENCE [LARGE SCALE GENOMIC DNA]</scope>
    <source>
        <strain evidence="2 3">DSM 15949</strain>
    </source>
</reference>
<feature type="domain" description="Methyltransferase" evidence="1">
    <location>
        <begin position="39"/>
        <end position="127"/>
    </location>
</feature>
<evidence type="ECO:0000313" key="2">
    <source>
        <dbReference type="EMBL" id="SMP34972.1"/>
    </source>
</evidence>
<dbReference type="GO" id="GO:0032259">
    <property type="term" value="P:methylation"/>
    <property type="evidence" value="ECO:0007669"/>
    <property type="project" value="UniProtKB-KW"/>
</dbReference>
<dbReference type="InterPro" id="IPR029063">
    <property type="entry name" value="SAM-dependent_MTases_sf"/>
</dbReference>
<dbReference type="Pfam" id="PF13649">
    <property type="entry name" value="Methyltransf_25"/>
    <property type="match status" value="1"/>
</dbReference>
<dbReference type="GO" id="GO:0008168">
    <property type="term" value="F:methyltransferase activity"/>
    <property type="evidence" value="ECO:0007669"/>
    <property type="project" value="UniProtKB-KW"/>
</dbReference>